<dbReference type="EMBL" id="MN740571">
    <property type="protein sequence ID" value="QHU34464.1"/>
    <property type="molecule type" value="Genomic_DNA"/>
</dbReference>
<feature type="compositionally biased region" description="Acidic residues" evidence="1">
    <location>
        <begin position="165"/>
        <end position="201"/>
    </location>
</feature>
<evidence type="ECO:0000313" key="2">
    <source>
        <dbReference type="EMBL" id="QHU34464.1"/>
    </source>
</evidence>
<dbReference type="AlphaFoldDB" id="A0A6C0LXZ9"/>
<organism evidence="2">
    <name type="scientific">viral metagenome</name>
    <dbReference type="NCBI Taxonomy" id="1070528"/>
    <lineage>
        <taxon>unclassified sequences</taxon>
        <taxon>metagenomes</taxon>
        <taxon>organismal metagenomes</taxon>
    </lineage>
</organism>
<proteinExistence type="predicted"/>
<feature type="region of interest" description="Disordered" evidence="1">
    <location>
        <begin position="158"/>
        <end position="212"/>
    </location>
</feature>
<sequence>MSGTTTCILIDKKSTLTEYNIKNFNIDNLYKKCGFKSTNDFMCRATWEITLYDELHKVYLYGKKIGRAGSENKYDFPPPVDNELFFGTMIMVMENQSQEYVNLTLEQWAQIYNDLFGGFDDIGSEDENEIDELENVPQELKTKQGYLKDDFVVDDILEESGSSEFVEEDEEGEYEYEEGEDEDEDEDEDEYSSEVDSELSEECYIYSGDEDN</sequence>
<accession>A0A6C0LXZ9</accession>
<protein>
    <submittedName>
        <fullName evidence="2">Uncharacterized protein</fullName>
    </submittedName>
</protein>
<reference evidence="2" key="1">
    <citation type="journal article" date="2020" name="Nature">
        <title>Giant virus diversity and host interactions through global metagenomics.</title>
        <authorList>
            <person name="Schulz F."/>
            <person name="Roux S."/>
            <person name="Paez-Espino D."/>
            <person name="Jungbluth S."/>
            <person name="Walsh D.A."/>
            <person name="Denef V.J."/>
            <person name="McMahon K.D."/>
            <person name="Konstantinidis K.T."/>
            <person name="Eloe-Fadrosh E.A."/>
            <person name="Kyrpides N.C."/>
            <person name="Woyke T."/>
        </authorList>
    </citation>
    <scope>NUCLEOTIDE SEQUENCE</scope>
    <source>
        <strain evidence="2">GVMAG-S-1016713-123</strain>
    </source>
</reference>
<name>A0A6C0LXZ9_9ZZZZ</name>
<evidence type="ECO:0000256" key="1">
    <source>
        <dbReference type="SAM" id="MobiDB-lite"/>
    </source>
</evidence>